<evidence type="ECO:0000313" key="3">
    <source>
        <dbReference type="Proteomes" id="UP000031572"/>
    </source>
</evidence>
<proteinExistence type="predicted"/>
<dbReference type="Proteomes" id="UP000031572">
    <property type="component" value="Unassembled WGS sequence"/>
</dbReference>
<dbReference type="PANTHER" id="PTHR46889:SF4">
    <property type="entry name" value="TRANSPOSASE INSO FOR INSERTION SEQUENCE ELEMENT IS911B-RELATED"/>
    <property type="match status" value="1"/>
</dbReference>
<protein>
    <recommendedName>
        <fullName evidence="1">Integrase catalytic domain-containing protein</fullName>
    </recommendedName>
</protein>
<evidence type="ECO:0000259" key="1">
    <source>
        <dbReference type="Pfam" id="PF13333"/>
    </source>
</evidence>
<dbReference type="EMBL" id="JWJG01000028">
    <property type="protein sequence ID" value="KIF80617.1"/>
    <property type="molecule type" value="Genomic_DNA"/>
</dbReference>
<comment type="caution">
    <text evidence="2">The sequence shown here is derived from an EMBL/GenBank/DDBJ whole genome shotgun (WGS) entry which is preliminary data.</text>
</comment>
<gene>
    <name evidence="2" type="ORF">TSA66_07030</name>
</gene>
<dbReference type="GO" id="GO:0015074">
    <property type="term" value="P:DNA integration"/>
    <property type="evidence" value="ECO:0007669"/>
    <property type="project" value="InterPro"/>
</dbReference>
<dbReference type="InterPro" id="IPR050900">
    <property type="entry name" value="Transposase_IS3/IS150/IS904"/>
</dbReference>
<dbReference type="Pfam" id="PF13333">
    <property type="entry name" value="rve_2"/>
    <property type="match status" value="1"/>
</dbReference>
<evidence type="ECO:0000313" key="2">
    <source>
        <dbReference type="EMBL" id="KIF80617.1"/>
    </source>
</evidence>
<dbReference type="STRING" id="709839.TSA66_07030"/>
<accession>A0A0C1YJD2</accession>
<name>A0A0C1YJD2_9BURK</name>
<feature type="domain" description="Integrase catalytic" evidence="1">
    <location>
        <begin position="12"/>
        <end position="67"/>
    </location>
</feature>
<keyword evidence="3" id="KW-1185">Reference proteome</keyword>
<dbReference type="InterPro" id="IPR001584">
    <property type="entry name" value="Integrase_cat-core"/>
</dbReference>
<reference evidence="2 3" key="1">
    <citation type="submission" date="2014-12" db="EMBL/GenBank/DDBJ databases">
        <title>Denitrispirillum autotrophicum gen. nov., sp. nov., Denitrifying, Facultatively Autotrophic Bacteria Isolated from Rice Paddy Soil.</title>
        <authorList>
            <person name="Ishii S."/>
            <person name="Ashida N."/>
            <person name="Ohno H."/>
            <person name="Otsuka S."/>
            <person name="Yokota A."/>
            <person name="Senoo K."/>
        </authorList>
    </citation>
    <scope>NUCLEOTIDE SEQUENCE [LARGE SCALE GENOMIC DNA]</scope>
    <source>
        <strain evidence="2 3">TSA66</strain>
    </source>
</reference>
<sequence>MEIVGILSAVAESFFSSLKKERIRKRIYKTRDLAHADIFDDIEVFYNRTRRHSHLGHVSPEAFERASM</sequence>
<dbReference type="SUPFAM" id="SSF53098">
    <property type="entry name" value="Ribonuclease H-like"/>
    <property type="match status" value="1"/>
</dbReference>
<dbReference type="InterPro" id="IPR012337">
    <property type="entry name" value="RNaseH-like_sf"/>
</dbReference>
<dbReference type="PANTHER" id="PTHR46889">
    <property type="entry name" value="TRANSPOSASE INSF FOR INSERTION SEQUENCE IS3B-RELATED"/>
    <property type="match status" value="1"/>
</dbReference>
<organism evidence="2 3">
    <name type="scientific">Noviherbaspirillum autotrophicum</name>
    <dbReference type="NCBI Taxonomy" id="709839"/>
    <lineage>
        <taxon>Bacteria</taxon>
        <taxon>Pseudomonadati</taxon>
        <taxon>Pseudomonadota</taxon>
        <taxon>Betaproteobacteria</taxon>
        <taxon>Burkholderiales</taxon>
        <taxon>Oxalobacteraceae</taxon>
        <taxon>Noviherbaspirillum</taxon>
    </lineage>
</organism>
<dbReference type="AlphaFoldDB" id="A0A0C1YJD2"/>